<feature type="compositionally biased region" description="Low complexity" evidence="1">
    <location>
        <begin position="109"/>
        <end position="131"/>
    </location>
</feature>
<feature type="region of interest" description="Disordered" evidence="1">
    <location>
        <begin position="49"/>
        <end position="153"/>
    </location>
</feature>
<reference evidence="3 4" key="1">
    <citation type="submission" date="2019-12" db="EMBL/GenBank/DDBJ databases">
        <authorList>
            <person name="Lee S.D."/>
        </authorList>
    </citation>
    <scope>NUCLEOTIDE SEQUENCE [LARGE SCALE GENOMIC DNA]</scope>
    <source>
        <strain evidence="3 4">GH3-10</strain>
    </source>
</reference>
<protein>
    <submittedName>
        <fullName evidence="3">Uncharacterized protein</fullName>
    </submittedName>
</protein>
<gene>
    <name evidence="3" type="ORF">GRF63_16080</name>
</gene>
<evidence type="ECO:0000313" key="3">
    <source>
        <dbReference type="EMBL" id="MWV29418.1"/>
    </source>
</evidence>
<dbReference type="AlphaFoldDB" id="A0A844XIP6"/>
<evidence type="ECO:0000256" key="2">
    <source>
        <dbReference type="SAM" id="Phobius"/>
    </source>
</evidence>
<keyword evidence="2" id="KW-1133">Transmembrane helix</keyword>
<feature type="compositionally biased region" description="Basic and acidic residues" evidence="1">
    <location>
        <begin position="49"/>
        <end position="66"/>
    </location>
</feature>
<dbReference type="EMBL" id="WUBR01000004">
    <property type="protein sequence ID" value="MWV29418.1"/>
    <property type="molecule type" value="Genomic_DNA"/>
</dbReference>
<keyword evidence="2" id="KW-0472">Membrane</keyword>
<evidence type="ECO:0000313" key="4">
    <source>
        <dbReference type="Proteomes" id="UP000461409"/>
    </source>
</evidence>
<evidence type="ECO:0000256" key="1">
    <source>
        <dbReference type="SAM" id="MobiDB-lite"/>
    </source>
</evidence>
<sequence>MTSEDTASSSGWGFLGWLLGALLVVALCAFAFWWLRLREGESFTVEKIEPYRMEEKPPEAAREPAIKEAPPPPVRPQTPAGVVTASRPAPAANPGGFVTSTINTRRPVQYAAATANPPQQTAQTQTEAQAPRRGVAADGRIVTSLSSMRKRLD</sequence>
<organism evidence="3 4">
    <name type="scientific">Aurantiacibacter rhizosphaerae</name>
    <dbReference type="NCBI Taxonomy" id="2691582"/>
    <lineage>
        <taxon>Bacteria</taxon>
        <taxon>Pseudomonadati</taxon>
        <taxon>Pseudomonadota</taxon>
        <taxon>Alphaproteobacteria</taxon>
        <taxon>Sphingomonadales</taxon>
        <taxon>Erythrobacteraceae</taxon>
        <taxon>Aurantiacibacter</taxon>
    </lineage>
</organism>
<name>A0A844XIP6_9SPHN</name>
<proteinExistence type="predicted"/>
<keyword evidence="4" id="KW-1185">Reference proteome</keyword>
<comment type="caution">
    <text evidence="3">The sequence shown here is derived from an EMBL/GenBank/DDBJ whole genome shotgun (WGS) entry which is preliminary data.</text>
</comment>
<accession>A0A844XIP6</accession>
<reference evidence="3 4" key="2">
    <citation type="submission" date="2020-02" db="EMBL/GenBank/DDBJ databases">
        <title>Erythrobacter dongmakensis sp. nov., isolated from a tidal mudflat.</title>
        <authorList>
            <person name="Kim I.S."/>
        </authorList>
    </citation>
    <scope>NUCLEOTIDE SEQUENCE [LARGE SCALE GENOMIC DNA]</scope>
    <source>
        <strain evidence="3 4">GH3-10</strain>
    </source>
</reference>
<dbReference type="Proteomes" id="UP000461409">
    <property type="component" value="Unassembled WGS sequence"/>
</dbReference>
<keyword evidence="2" id="KW-0812">Transmembrane</keyword>
<feature type="transmembrane region" description="Helical" evidence="2">
    <location>
        <begin position="12"/>
        <end position="35"/>
    </location>
</feature>
<dbReference type="RefSeq" id="WP_160487078.1">
    <property type="nucleotide sequence ID" value="NZ_WUBR01000004.1"/>
</dbReference>